<evidence type="ECO:0000313" key="1">
    <source>
        <dbReference type="EMBL" id="CAI9786550.1"/>
    </source>
</evidence>
<dbReference type="PANTHER" id="PTHR48475:SF2">
    <property type="entry name" value="RIBONUCLEASE H"/>
    <property type="match status" value="1"/>
</dbReference>
<dbReference type="Proteomes" id="UP000834106">
    <property type="component" value="Chromosome 22"/>
</dbReference>
<dbReference type="Gene3D" id="3.30.70.270">
    <property type="match status" value="1"/>
</dbReference>
<keyword evidence="2" id="KW-1185">Reference proteome</keyword>
<gene>
    <name evidence="1" type="ORF">FPE_LOCUS33980</name>
</gene>
<dbReference type="InterPro" id="IPR043502">
    <property type="entry name" value="DNA/RNA_pol_sf"/>
</dbReference>
<organism evidence="1 2">
    <name type="scientific">Fraxinus pennsylvanica</name>
    <dbReference type="NCBI Taxonomy" id="56036"/>
    <lineage>
        <taxon>Eukaryota</taxon>
        <taxon>Viridiplantae</taxon>
        <taxon>Streptophyta</taxon>
        <taxon>Embryophyta</taxon>
        <taxon>Tracheophyta</taxon>
        <taxon>Spermatophyta</taxon>
        <taxon>Magnoliopsida</taxon>
        <taxon>eudicotyledons</taxon>
        <taxon>Gunneridae</taxon>
        <taxon>Pentapetalae</taxon>
        <taxon>asterids</taxon>
        <taxon>lamiids</taxon>
        <taxon>Lamiales</taxon>
        <taxon>Oleaceae</taxon>
        <taxon>Oleeae</taxon>
        <taxon>Fraxinus</taxon>
    </lineage>
</organism>
<accession>A0AAD2EFY1</accession>
<dbReference type="InterPro" id="IPR043128">
    <property type="entry name" value="Rev_trsase/Diguanyl_cyclase"/>
</dbReference>
<protein>
    <submittedName>
        <fullName evidence="1">Uncharacterized protein</fullName>
    </submittedName>
</protein>
<dbReference type="PANTHER" id="PTHR48475">
    <property type="entry name" value="RIBONUCLEASE H"/>
    <property type="match status" value="1"/>
</dbReference>
<sequence>MDAYSGYNQIPLHPIDEEYTSFITNRGRFAVLNRFISKLTDKCLTLFKALKERKRFYWSEKCEEAFQGQKEHLERVPLLSKPRKGEILLLCLAVSSEADRIKGQAVADFVVEFTGAIDFNVKMELTHHPAWTLFVDRFARETGSRAGVLLESPEGHKLNCAIRFGFKTSNNSTEYEALLASLIQDKCMAAYLKKAMKLIPYFDKFELTQIPRVENLHANALSKLVSSKDSELLKIVLVEYLPRSSIAKAEEVMWVKKTPHWMRPITAYLHNNTLPKHKEEASKLRCKAVHFILKDEVLYKRGFSLPLLRCTSGDEANYVLREIHEGICSNHIGGLTLAHKVLRQGYY</sequence>
<reference evidence="1" key="1">
    <citation type="submission" date="2023-05" db="EMBL/GenBank/DDBJ databases">
        <authorList>
            <person name="Huff M."/>
        </authorList>
    </citation>
    <scope>NUCLEOTIDE SEQUENCE</scope>
</reference>
<name>A0AAD2EFY1_9LAMI</name>
<dbReference type="AlphaFoldDB" id="A0AAD2EFY1"/>
<proteinExistence type="predicted"/>
<dbReference type="SUPFAM" id="SSF56672">
    <property type="entry name" value="DNA/RNA polymerases"/>
    <property type="match status" value="1"/>
</dbReference>
<evidence type="ECO:0000313" key="2">
    <source>
        <dbReference type="Proteomes" id="UP000834106"/>
    </source>
</evidence>
<dbReference type="EMBL" id="OU503057">
    <property type="protein sequence ID" value="CAI9786550.1"/>
    <property type="molecule type" value="Genomic_DNA"/>
</dbReference>